<protein>
    <submittedName>
        <fullName evidence="1">DUF2141 domain-containing protein</fullName>
    </submittedName>
</protein>
<accession>A0A6N9NGV0</accession>
<evidence type="ECO:0000313" key="1">
    <source>
        <dbReference type="EMBL" id="NBG65044.1"/>
    </source>
</evidence>
<gene>
    <name evidence="1" type="ORF">GQN54_02880</name>
</gene>
<dbReference type="InterPro" id="IPR018673">
    <property type="entry name" value="DUF2141"/>
</dbReference>
<comment type="caution">
    <text evidence="1">The sequence shown here is derived from an EMBL/GenBank/DDBJ whole genome shotgun (WGS) entry which is preliminary data.</text>
</comment>
<dbReference type="EMBL" id="WWNE01000003">
    <property type="protein sequence ID" value="NBG65044.1"/>
    <property type="molecule type" value="Genomic_DNA"/>
</dbReference>
<organism evidence="1 2">
    <name type="scientific">Acidiluteibacter ferrifornacis</name>
    <dbReference type="NCBI Taxonomy" id="2692424"/>
    <lineage>
        <taxon>Bacteria</taxon>
        <taxon>Pseudomonadati</taxon>
        <taxon>Bacteroidota</taxon>
        <taxon>Flavobacteriia</taxon>
        <taxon>Flavobacteriales</taxon>
        <taxon>Cryomorphaceae</taxon>
        <taxon>Acidiluteibacter</taxon>
    </lineage>
</organism>
<dbReference type="RefSeq" id="WP_160631764.1">
    <property type="nucleotide sequence ID" value="NZ_WWNE01000003.1"/>
</dbReference>
<reference evidence="1 2" key="1">
    <citation type="submission" date="2019-12" db="EMBL/GenBank/DDBJ databases">
        <authorList>
            <person name="Zhao J."/>
        </authorList>
    </citation>
    <scope>NUCLEOTIDE SEQUENCE [LARGE SCALE GENOMIC DNA]</scope>
    <source>
        <strain evidence="1 2">S-15</strain>
    </source>
</reference>
<dbReference type="AlphaFoldDB" id="A0A6N9NGV0"/>
<sequence length="148" mass="16675">MIRILKFSLVLISIAITLFAFKGHNTGTLALTINQIKPLEGAIRILMFNGKEGWPNDPTKAVYIKSITVDQSEINLEIKDLKYGDYAIAVLHDINLNEKADKSIIGIPTEPFGFSNYPKITFGVPDFEEVSFTFNKPTKRLLIEMKEI</sequence>
<proteinExistence type="predicted"/>
<keyword evidence="2" id="KW-1185">Reference proteome</keyword>
<dbReference type="Pfam" id="PF09912">
    <property type="entry name" value="DUF2141"/>
    <property type="match status" value="1"/>
</dbReference>
<name>A0A6N9NGV0_9FLAO</name>
<evidence type="ECO:0000313" key="2">
    <source>
        <dbReference type="Proteomes" id="UP000470771"/>
    </source>
</evidence>
<dbReference type="Proteomes" id="UP000470771">
    <property type="component" value="Unassembled WGS sequence"/>
</dbReference>